<proteinExistence type="predicted"/>
<accession>A0A941I2F7</accession>
<feature type="compositionally biased region" description="Basic and acidic residues" evidence="1">
    <location>
        <begin position="69"/>
        <end position="79"/>
    </location>
</feature>
<protein>
    <submittedName>
        <fullName evidence="2">Uncharacterized protein</fullName>
    </submittedName>
</protein>
<reference evidence="2 3" key="1">
    <citation type="submission" date="2021-04" db="EMBL/GenBank/DDBJ databases">
        <title>novel species isolated from subtropical streams in China.</title>
        <authorList>
            <person name="Lu H."/>
        </authorList>
    </citation>
    <scope>NUCLEOTIDE SEQUENCE [LARGE SCALE GENOMIC DNA]</scope>
    <source>
        <strain evidence="2 3">BYS107W</strain>
    </source>
</reference>
<dbReference type="AlphaFoldDB" id="A0A941I2F7"/>
<evidence type="ECO:0000313" key="2">
    <source>
        <dbReference type="EMBL" id="MBR7747443.1"/>
    </source>
</evidence>
<keyword evidence="3" id="KW-1185">Reference proteome</keyword>
<feature type="region of interest" description="Disordered" evidence="1">
    <location>
        <begin position="60"/>
        <end position="82"/>
    </location>
</feature>
<comment type="caution">
    <text evidence="2">The sequence shown here is derived from an EMBL/GenBank/DDBJ whole genome shotgun (WGS) entry which is preliminary data.</text>
</comment>
<dbReference type="RefSeq" id="WP_212684836.1">
    <property type="nucleotide sequence ID" value="NZ_JAGSPM010000007.1"/>
</dbReference>
<dbReference type="Proteomes" id="UP000680158">
    <property type="component" value="Unassembled WGS sequence"/>
</dbReference>
<name>A0A941I2F7_9BURK</name>
<dbReference type="EMBL" id="JAGSPM010000007">
    <property type="protein sequence ID" value="MBR7747443.1"/>
    <property type="molecule type" value="Genomic_DNA"/>
</dbReference>
<gene>
    <name evidence="2" type="ORF">KDM92_12695</name>
</gene>
<evidence type="ECO:0000313" key="3">
    <source>
        <dbReference type="Proteomes" id="UP000680158"/>
    </source>
</evidence>
<organism evidence="2 3">
    <name type="scientific">Undibacterium baiyunense</name>
    <dbReference type="NCBI Taxonomy" id="2828731"/>
    <lineage>
        <taxon>Bacteria</taxon>
        <taxon>Pseudomonadati</taxon>
        <taxon>Pseudomonadota</taxon>
        <taxon>Betaproteobacteria</taxon>
        <taxon>Burkholderiales</taxon>
        <taxon>Oxalobacteraceae</taxon>
        <taxon>Undibacterium</taxon>
    </lineage>
</organism>
<sequence length="139" mass="15830">MKTIDQLEQEAKQAREVAQDEFIDNFVFSEESSRKLVDKLIEASVAMVTYQFALGMQEVSGDGSGEALPEAHQEERDSDGWVEWNGGDCPVQSFEKVEVMFKGQTIENKIDFAGKLSWQHHSNPWPVFSRNIIAYRISK</sequence>
<evidence type="ECO:0000256" key="1">
    <source>
        <dbReference type="SAM" id="MobiDB-lite"/>
    </source>
</evidence>